<dbReference type="GO" id="GO:0007264">
    <property type="term" value="P:small GTPase-mediated signal transduction"/>
    <property type="evidence" value="ECO:0007669"/>
    <property type="project" value="InterPro"/>
</dbReference>
<dbReference type="FunFam" id="3.40.50.300:FF:000983">
    <property type="entry name" value="Rho family GTPase"/>
    <property type="match status" value="1"/>
</dbReference>
<dbReference type="GO" id="GO:0005525">
    <property type="term" value="F:GTP binding"/>
    <property type="evidence" value="ECO:0007669"/>
    <property type="project" value="UniProtKB-KW"/>
</dbReference>
<protein>
    <submittedName>
        <fullName evidence="10">Rho family small GTPase</fullName>
    </submittedName>
</protein>
<reference evidence="10 11" key="1">
    <citation type="journal article" date="2010" name="Cell">
        <title>The genome of Naegleria gruberi illuminates early eukaryotic versatility.</title>
        <authorList>
            <person name="Fritz-Laylin L.K."/>
            <person name="Prochnik S.E."/>
            <person name="Ginger M.L."/>
            <person name="Dacks J.B."/>
            <person name="Carpenter M.L."/>
            <person name="Field M.C."/>
            <person name="Kuo A."/>
            <person name="Paredez A."/>
            <person name="Chapman J."/>
            <person name="Pham J."/>
            <person name="Shu S."/>
            <person name="Neupane R."/>
            <person name="Cipriano M."/>
            <person name="Mancuso J."/>
            <person name="Tu H."/>
            <person name="Salamov A."/>
            <person name="Lindquist E."/>
            <person name="Shapiro H."/>
            <person name="Lucas S."/>
            <person name="Grigoriev I.V."/>
            <person name="Cande W.Z."/>
            <person name="Fulton C."/>
            <person name="Rokhsar D.S."/>
            <person name="Dawson S.C."/>
        </authorList>
    </citation>
    <scope>NUCLEOTIDE SEQUENCE [LARGE SCALE GENOMIC DNA]</scope>
    <source>
        <strain evidence="10 11">NEG-M</strain>
    </source>
</reference>
<dbReference type="KEGG" id="ngr:NAEGRDRAFT_60885"/>
<dbReference type="OrthoDB" id="8830751at2759"/>
<keyword evidence="8" id="KW-0449">Lipoprotein</keyword>
<dbReference type="PROSITE" id="PS51421">
    <property type="entry name" value="RAS"/>
    <property type="match status" value="1"/>
</dbReference>
<comment type="similarity">
    <text evidence="2">Belongs to the small GTPase superfamily. Rho family.</text>
</comment>
<evidence type="ECO:0000256" key="2">
    <source>
        <dbReference type="ARBA" id="ARBA00010142"/>
    </source>
</evidence>
<dbReference type="NCBIfam" id="TIGR00231">
    <property type="entry name" value="small_GTP"/>
    <property type="match status" value="1"/>
</dbReference>
<name>D2VUQ3_NAEGR</name>
<dbReference type="InterPro" id="IPR001806">
    <property type="entry name" value="Small_GTPase"/>
</dbReference>
<keyword evidence="5" id="KW-0547">Nucleotide-binding</keyword>
<organism evidence="11">
    <name type="scientific">Naegleria gruberi</name>
    <name type="common">Amoeba</name>
    <dbReference type="NCBI Taxonomy" id="5762"/>
    <lineage>
        <taxon>Eukaryota</taxon>
        <taxon>Discoba</taxon>
        <taxon>Heterolobosea</taxon>
        <taxon>Tetramitia</taxon>
        <taxon>Eutetramitia</taxon>
        <taxon>Vahlkampfiidae</taxon>
        <taxon>Naegleria</taxon>
    </lineage>
</organism>
<dbReference type="SMART" id="SM00173">
    <property type="entry name" value="RAS"/>
    <property type="match status" value="1"/>
</dbReference>
<dbReference type="Proteomes" id="UP000006671">
    <property type="component" value="Unassembled WGS sequence"/>
</dbReference>
<keyword evidence="3" id="KW-1003">Cell membrane</keyword>
<dbReference type="eggNOG" id="KOG0393">
    <property type="taxonomic scope" value="Eukaryota"/>
</dbReference>
<comment type="subcellular location">
    <subcellularLocation>
        <location evidence="1">Cell membrane</location>
        <topology evidence="1">Lipid-anchor</topology>
        <orientation evidence="1">Cytoplasmic side</orientation>
    </subcellularLocation>
</comment>
<accession>D2VUQ3</accession>
<dbReference type="InterPro" id="IPR003578">
    <property type="entry name" value="Small_GTPase_Rho"/>
</dbReference>
<dbReference type="GO" id="GO:0003924">
    <property type="term" value="F:GTPase activity"/>
    <property type="evidence" value="ECO:0007669"/>
    <property type="project" value="InterPro"/>
</dbReference>
<dbReference type="EMBL" id="GG738899">
    <property type="protein sequence ID" value="EFC39493.1"/>
    <property type="molecule type" value="Genomic_DNA"/>
</dbReference>
<dbReference type="STRING" id="5762.D2VUQ3"/>
<evidence type="ECO:0000256" key="1">
    <source>
        <dbReference type="ARBA" id="ARBA00004342"/>
    </source>
</evidence>
<dbReference type="PANTHER" id="PTHR24072">
    <property type="entry name" value="RHO FAMILY GTPASE"/>
    <property type="match status" value="1"/>
</dbReference>
<dbReference type="InterPro" id="IPR005225">
    <property type="entry name" value="Small_GTP-bd"/>
</dbReference>
<keyword evidence="11" id="KW-1185">Reference proteome</keyword>
<dbReference type="PROSITE" id="PS51420">
    <property type="entry name" value="RHO"/>
    <property type="match status" value="1"/>
</dbReference>
<dbReference type="PROSITE" id="PS51419">
    <property type="entry name" value="RAB"/>
    <property type="match status" value="1"/>
</dbReference>
<evidence type="ECO:0000256" key="5">
    <source>
        <dbReference type="ARBA" id="ARBA00022741"/>
    </source>
</evidence>
<dbReference type="Gene3D" id="3.40.50.300">
    <property type="entry name" value="P-loop containing nucleotide triphosphate hydrolases"/>
    <property type="match status" value="1"/>
</dbReference>
<dbReference type="OMA" id="PRHKDVT"/>
<keyword evidence="9" id="KW-0636">Prenylation</keyword>
<evidence type="ECO:0000256" key="3">
    <source>
        <dbReference type="ARBA" id="ARBA00022475"/>
    </source>
</evidence>
<dbReference type="AlphaFoldDB" id="D2VUQ3"/>
<evidence type="ECO:0000313" key="11">
    <source>
        <dbReference type="Proteomes" id="UP000006671"/>
    </source>
</evidence>
<evidence type="ECO:0000256" key="6">
    <source>
        <dbReference type="ARBA" id="ARBA00023134"/>
    </source>
</evidence>
<dbReference type="GeneID" id="8854144"/>
<dbReference type="SMART" id="SM00174">
    <property type="entry name" value="RHO"/>
    <property type="match status" value="1"/>
</dbReference>
<dbReference type="RefSeq" id="XP_002672237.1">
    <property type="nucleotide sequence ID" value="XM_002672191.1"/>
</dbReference>
<dbReference type="PRINTS" id="PR00449">
    <property type="entry name" value="RASTRNSFRMNG"/>
</dbReference>
<keyword evidence="6" id="KW-0342">GTP-binding</keyword>
<dbReference type="SMART" id="SM00175">
    <property type="entry name" value="RAB"/>
    <property type="match status" value="1"/>
</dbReference>
<evidence type="ECO:0000313" key="10">
    <source>
        <dbReference type="EMBL" id="EFC39493.1"/>
    </source>
</evidence>
<proteinExistence type="inferred from homology"/>
<dbReference type="SUPFAM" id="SSF52540">
    <property type="entry name" value="P-loop containing nucleoside triphosphate hydrolases"/>
    <property type="match status" value="1"/>
</dbReference>
<dbReference type="Pfam" id="PF00071">
    <property type="entry name" value="Ras"/>
    <property type="match status" value="1"/>
</dbReference>
<evidence type="ECO:0000256" key="8">
    <source>
        <dbReference type="ARBA" id="ARBA00023288"/>
    </source>
</evidence>
<dbReference type="VEuPathDB" id="AmoebaDB:NAEGRDRAFT_60885"/>
<gene>
    <name evidence="10" type="ORF">NAEGRDRAFT_60885</name>
</gene>
<dbReference type="CDD" id="cd00157">
    <property type="entry name" value="Rho"/>
    <property type="match status" value="1"/>
</dbReference>
<evidence type="ECO:0000256" key="4">
    <source>
        <dbReference type="ARBA" id="ARBA00022481"/>
    </source>
</evidence>
<dbReference type="InParanoid" id="D2VUQ3"/>
<keyword evidence="7" id="KW-0472">Membrane</keyword>
<dbReference type="GO" id="GO:0005886">
    <property type="term" value="C:plasma membrane"/>
    <property type="evidence" value="ECO:0007669"/>
    <property type="project" value="UniProtKB-SubCell"/>
</dbReference>
<sequence>MSSKEMKIVVVGDGAVGKTCLLWVYANNSFPETYVPTVFDNYKTTVSLDGRTVKLELWDTGIYDRLRPLSYPGTQVFLICFSTVDETSYANIRTKWYPEVNHHSDGVPIVLVGTKVDLREMGDKSQGGDNISPQLGEKLKAEIKAIKYVECSAKTQQGVKMVFDEAIRAVLFPRSGSGKKSGCELL</sequence>
<dbReference type="InterPro" id="IPR027417">
    <property type="entry name" value="P-loop_NTPase"/>
</dbReference>
<evidence type="ECO:0000256" key="9">
    <source>
        <dbReference type="ARBA" id="ARBA00023289"/>
    </source>
</evidence>
<evidence type="ECO:0000256" key="7">
    <source>
        <dbReference type="ARBA" id="ARBA00023136"/>
    </source>
</evidence>
<keyword evidence="4" id="KW-0488">Methylation</keyword>